<sequence>MVVGKTWWDPRQLTTSLSPSYLSTTPPQPVFPSRFPLFSLIPFSDFPLIQRAPVTRACRARGCGATAGGAACGICRSSSGGAAGGSSSSLRRGRGVTASTARGSGGGPC</sequence>
<proteinExistence type="predicted"/>
<accession>A0A4U6V413</accession>
<dbReference type="Gramene" id="TKW21569">
    <property type="protein sequence ID" value="TKW21569"/>
    <property type="gene ID" value="SEVIR_4G127701v2"/>
</dbReference>
<organism evidence="2 3">
    <name type="scientific">Setaria viridis</name>
    <name type="common">Green bristlegrass</name>
    <name type="synonym">Setaria italica subsp. viridis</name>
    <dbReference type="NCBI Taxonomy" id="4556"/>
    <lineage>
        <taxon>Eukaryota</taxon>
        <taxon>Viridiplantae</taxon>
        <taxon>Streptophyta</taxon>
        <taxon>Embryophyta</taxon>
        <taxon>Tracheophyta</taxon>
        <taxon>Spermatophyta</taxon>
        <taxon>Magnoliopsida</taxon>
        <taxon>Liliopsida</taxon>
        <taxon>Poales</taxon>
        <taxon>Poaceae</taxon>
        <taxon>PACMAD clade</taxon>
        <taxon>Panicoideae</taxon>
        <taxon>Panicodae</taxon>
        <taxon>Paniceae</taxon>
        <taxon>Cenchrinae</taxon>
        <taxon>Setaria</taxon>
    </lineage>
</organism>
<reference evidence="2" key="1">
    <citation type="submission" date="2019-03" db="EMBL/GenBank/DDBJ databases">
        <title>WGS assembly of Setaria viridis.</title>
        <authorList>
            <person name="Huang P."/>
            <person name="Jenkins J."/>
            <person name="Grimwood J."/>
            <person name="Barry K."/>
            <person name="Healey A."/>
            <person name="Mamidi S."/>
            <person name="Sreedasyam A."/>
            <person name="Shu S."/>
            <person name="Feldman M."/>
            <person name="Wu J."/>
            <person name="Yu Y."/>
            <person name="Chen C."/>
            <person name="Johnson J."/>
            <person name="Rokhsar D."/>
            <person name="Baxter I."/>
            <person name="Schmutz J."/>
            <person name="Brutnell T."/>
            <person name="Kellogg E."/>
        </authorList>
    </citation>
    <scope>NUCLEOTIDE SEQUENCE [LARGE SCALE GENOMIC DNA]</scope>
</reference>
<protein>
    <submittedName>
        <fullName evidence="2">Uncharacterized protein</fullName>
    </submittedName>
</protein>
<dbReference type="EMBL" id="CM016555">
    <property type="protein sequence ID" value="TKW21569.1"/>
    <property type="molecule type" value="Genomic_DNA"/>
</dbReference>
<feature type="region of interest" description="Disordered" evidence="1">
    <location>
        <begin position="79"/>
        <end position="109"/>
    </location>
</feature>
<evidence type="ECO:0000313" key="2">
    <source>
        <dbReference type="EMBL" id="TKW21569.1"/>
    </source>
</evidence>
<gene>
    <name evidence="2" type="ORF">SEVIR_4G127701v2</name>
</gene>
<feature type="compositionally biased region" description="Low complexity" evidence="1">
    <location>
        <begin position="79"/>
        <end position="90"/>
    </location>
</feature>
<keyword evidence="3" id="KW-1185">Reference proteome</keyword>
<evidence type="ECO:0000313" key="3">
    <source>
        <dbReference type="Proteomes" id="UP000298652"/>
    </source>
</evidence>
<name>A0A4U6V413_SETVI</name>
<dbReference type="AlphaFoldDB" id="A0A4U6V413"/>
<evidence type="ECO:0000256" key="1">
    <source>
        <dbReference type="SAM" id="MobiDB-lite"/>
    </source>
</evidence>
<dbReference type="Proteomes" id="UP000298652">
    <property type="component" value="Chromosome 4"/>
</dbReference>